<accession>A0A0H4I2E7</accession>
<protein>
    <submittedName>
        <fullName evidence="2">Divalent cation transporter</fullName>
    </submittedName>
</protein>
<feature type="transmembrane region" description="Helical" evidence="1">
    <location>
        <begin position="111"/>
        <end position="134"/>
    </location>
</feature>
<reference evidence="2 3" key="1">
    <citation type="submission" date="2015-05" db="EMBL/GenBank/DDBJ databases">
        <title>Complete genome of Marinobacter psychrophilus strain 20041T isolated from sea-ice of the Canadian Basin.</title>
        <authorList>
            <person name="Song L."/>
            <person name="Ren L."/>
            <person name="Yu Y."/>
            <person name="Wang X."/>
        </authorList>
    </citation>
    <scope>NUCLEOTIDE SEQUENCE [LARGE SCALE GENOMIC DNA]</scope>
    <source>
        <strain evidence="2 3">20041</strain>
    </source>
</reference>
<gene>
    <name evidence="2" type="ORF">ABA45_04735</name>
</gene>
<evidence type="ECO:0000256" key="1">
    <source>
        <dbReference type="SAM" id="Phobius"/>
    </source>
</evidence>
<feature type="transmembrane region" description="Helical" evidence="1">
    <location>
        <begin position="227"/>
        <end position="248"/>
    </location>
</feature>
<feature type="transmembrane region" description="Helical" evidence="1">
    <location>
        <begin position="41"/>
        <end position="60"/>
    </location>
</feature>
<dbReference type="STRING" id="330734.ABA45_04735"/>
<proteinExistence type="predicted"/>
<sequence>MTSLWTTVILATLAGAAIPIGAVLAKFEHIGPSWLESEFRHAVIAFGGGALLSAVALVLVPESVDLLSGWWVALAMIVGGLGFGLLDVVLAKAQGSVSQLIAMLADFIPEALALGAMFAVGGQGGMLLALLIAVQNFPEGFNAYREMTAADDPATIHRGRKAQDMKGKKVLLIFCCLVPLGPAAAVVGHVWLAQYDEVLDFIMLFASGGILYLVFQDIAPQAKLEKHWLPPMGAVLGFLFGVLGQLAVG</sequence>
<dbReference type="EMBL" id="CP011494">
    <property type="protein sequence ID" value="AKO51810.1"/>
    <property type="molecule type" value="Genomic_DNA"/>
</dbReference>
<dbReference type="RefSeq" id="WP_048384526.1">
    <property type="nucleotide sequence ID" value="NZ_CP011494.1"/>
</dbReference>
<keyword evidence="1" id="KW-0472">Membrane</keyword>
<evidence type="ECO:0000313" key="3">
    <source>
        <dbReference type="Proteomes" id="UP000036406"/>
    </source>
</evidence>
<keyword evidence="1" id="KW-0812">Transmembrane</keyword>
<dbReference type="AlphaFoldDB" id="A0A0H4I2E7"/>
<dbReference type="PATRIC" id="fig|330734.3.peg.1009"/>
<organism evidence="2 3">
    <name type="scientific">Marinobacter psychrophilus</name>
    <dbReference type="NCBI Taxonomy" id="330734"/>
    <lineage>
        <taxon>Bacteria</taxon>
        <taxon>Pseudomonadati</taxon>
        <taxon>Pseudomonadota</taxon>
        <taxon>Gammaproteobacteria</taxon>
        <taxon>Pseudomonadales</taxon>
        <taxon>Marinobacteraceae</taxon>
        <taxon>Marinobacter</taxon>
    </lineage>
</organism>
<dbReference type="KEGG" id="mpq:ABA45_04735"/>
<name>A0A0H4I2E7_9GAMM</name>
<feature type="transmembrane region" description="Helical" evidence="1">
    <location>
        <begin position="170"/>
        <end position="192"/>
    </location>
</feature>
<evidence type="ECO:0000313" key="2">
    <source>
        <dbReference type="EMBL" id="AKO51810.1"/>
    </source>
</evidence>
<feature type="transmembrane region" description="Helical" evidence="1">
    <location>
        <begin position="198"/>
        <end position="215"/>
    </location>
</feature>
<keyword evidence="1" id="KW-1133">Transmembrane helix</keyword>
<dbReference type="Proteomes" id="UP000036406">
    <property type="component" value="Chromosome"/>
</dbReference>
<feature type="transmembrane region" description="Helical" evidence="1">
    <location>
        <begin position="67"/>
        <end position="91"/>
    </location>
</feature>
<keyword evidence="3" id="KW-1185">Reference proteome</keyword>